<keyword evidence="2" id="KW-1185">Reference proteome</keyword>
<gene>
    <name evidence="1" type="ORF">F2Q65_12940</name>
</gene>
<name>A0A5M8FHL2_9GAMM</name>
<accession>A0A5M8FHL2</accession>
<sequence>MHVTDEQLLDFRAAIRRSDPVTQQHILETAREQNTRECSDKTDHELRRLLLYRVARILSET</sequence>
<protein>
    <submittedName>
        <fullName evidence="1">Uncharacterized protein</fullName>
    </submittedName>
</protein>
<dbReference type="AlphaFoldDB" id="A0A5M8FHL2"/>
<comment type="caution">
    <text evidence="1">The sequence shown here is derived from an EMBL/GenBank/DDBJ whole genome shotgun (WGS) entry which is preliminary data.</text>
</comment>
<dbReference type="Proteomes" id="UP000322981">
    <property type="component" value="Unassembled WGS sequence"/>
</dbReference>
<dbReference type="EMBL" id="VWXX01000022">
    <property type="protein sequence ID" value="KAA6184217.1"/>
    <property type="molecule type" value="Genomic_DNA"/>
</dbReference>
<proteinExistence type="predicted"/>
<evidence type="ECO:0000313" key="2">
    <source>
        <dbReference type="Proteomes" id="UP000322981"/>
    </source>
</evidence>
<reference evidence="1 2" key="1">
    <citation type="submission" date="2019-09" db="EMBL/GenBank/DDBJ databases">
        <title>Whole-genome sequence of the purple sulfur bacterium Thiohalocapsa marina DSM 19078.</title>
        <authorList>
            <person name="Kyndt J.A."/>
            <person name="Meyer T.E."/>
        </authorList>
    </citation>
    <scope>NUCLEOTIDE SEQUENCE [LARGE SCALE GENOMIC DNA]</scope>
    <source>
        <strain evidence="1 2">DSM 19078</strain>
    </source>
</reference>
<dbReference type="RefSeq" id="WP_150093836.1">
    <property type="nucleotide sequence ID" value="NZ_VWXX01000022.1"/>
</dbReference>
<evidence type="ECO:0000313" key="1">
    <source>
        <dbReference type="EMBL" id="KAA6184217.1"/>
    </source>
</evidence>
<organism evidence="1 2">
    <name type="scientific">Thiohalocapsa marina</name>
    <dbReference type="NCBI Taxonomy" id="424902"/>
    <lineage>
        <taxon>Bacteria</taxon>
        <taxon>Pseudomonadati</taxon>
        <taxon>Pseudomonadota</taxon>
        <taxon>Gammaproteobacteria</taxon>
        <taxon>Chromatiales</taxon>
        <taxon>Chromatiaceae</taxon>
        <taxon>Thiohalocapsa</taxon>
    </lineage>
</organism>